<evidence type="ECO:0000313" key="2">
    <source>
        <dbReference type="EMBL" id="UEM10696.1"/>
    </source>
</evidence>
<gene>
    <name evidence="2" type="ORF">J4G43_039575</name>
    <name evidence="1" type="ORF">J4G43_41485</name>
</gene>
<reference evidence="1" key="1">
    <citation type="submission" date="2021-03" db="EMBL/GenBank/DDBJ databases">
        <title>Whole Genome Sequence of Bradyrhizobium sp. Strain 144S4.</title>
        <authorList>
            <person name="Bromfield E.S.P."/>
            <person name="Cloutier S."/>
        </authorList>
    </citation>
    <scope>NUCLEOTIDE SEQUENCE [LARGE SCALE GENOMIC DNA]</scope>
    <source>
        <strain evidence="1">144S4</strain>
    </source>
</reference>
<evidence type="ECO:0000313" key="1">
    <source>
        <dbReference type="EMBL" id="MBO1867141.1"/>
    </source>
</evidence>
<dbReference type="KEGG" id="bban:J4G43_039575"/>
<dbReference type="RefSeq" id="WP_208088245.1">
    <property type="nucleotide sequence ID" value="NZ_CP086136.1"/>
</dbReference>
<dbReference type="EMBL" id="JAGEMI010000001">
    <property type="protein sequence ID" value="MBO1867141.1"/>
    <property type="molecule type" value="Genomic_DNA"/>
</dbReference>
<dbReference type="EMBL" id="CP086136">
    <property type="protein sequence ID" value="UEM10696.1"/>
    <property type="molecule type" value="Genomic_DNA"/>
</dbReference>
<reference evidence="2 3" key="2">
    <citation type="journal article" date="2022" name="Int. J. Syst. Evol. Microbiol.">
        <title>Strains of Bradyrhizobium barranii sp. nov. associated with legumes native to Canada are symbionts of soybeans and belong to different subspecies (subsp. barranii subsp. nov. and subsp. apii subsp. nov.) and symbiovars (sv. glycinearum and sv. septentrionale).</title>
        <authorList>
            <person name="Bromfield E.S.P."/>
            <person name="Cloutier S."/>
            <person name="Wasai-Hara S."/>
            <person name="Minamisawa K."/>
        </authorList>
    </citation>
    <scope>NUCLEOTIDE SEQUENCE [LARGE SCALE GENOMIC DNA]</scope>
    <source>
        <strain evidence="2 3">144S4</strain>
    </source>
</reference>
<accession>A0A939MCC2</accession>
<proteinExistence type="predicted"/>
<dbReference type="Proteomes" id="UP000664702">
    <property type="component" value="Chromosome"/>
</dbReference>
<evidence type="ECO:0000313" key="3">
    <source>
        <dbReference type="Proteomes" id="UP000664702"/>
    </source>
</evidence>
<name>A0A939MCC2_9BRAD</name>
<protein>
    <submittedName>
        <fullName evidence="1">Uncharacterized protein</fullName>
    </submittedName>
</protein>
<dbReference type="AlphaFoldDB" id="A0A939MCC2"/>
<organism evidence="1">
    <name type="scientific">Bradyrhizobium barranii subsp. barranii</name>
    <dbReference type="NCBI Taxonomy" id="2823807"/>
    <lineage>
        <taxon>Bacteria</taxon>
        <taxon>Pseudomonadati</taxon>
        <taxon>Pseudomonadota</taxon>
        <taxon>Alphaproteobacteria</taxon>
        <taxon>Hyphomicrobiales</taxon>
        <taxon>Nitrobacteraceae</taxon>
        <taxon>Bradyrhizobium</taxon>
        <taxon>Bradyrhizobium barranii</taxon>
    </lineage>
</organism>
<sequence length="47" mass="4975">MTISIDARGADAAGLARLQTQIAQLKAELPTRVVAAVKDAKTRRRAA</sequence>